<dbReference type="InterPro" id="IPR036388">
    <property type="entry name" value="WH-like_DNA-bd_sf"/>
</dbReference>
<dbReference type="OMA" id="IRITHNV"/>
<keyword evidence="9" id="KW-0007">Acetylation</keyword>
<feature type="compositionally biased region" description="Basic residues" evidence="13">
    <location>
        <begin position="292"/>
        <end position="301"/>
    </location>
</feature>
<sequence>MSSTSCGSLDSSCWPTADEMISAEDDSENWTVEELNLDGSPSMNSSRLIPEDAYVLPFITVERKGEKLQFAAKKPRKTSMCSTSSSVSFAATTGVTVENASTPAEKMSPEILNNAQDHSTTSSNCEQMPTLSPVNQMAEAMEPPPKKSRIVESEAVSSTIRITHNVQDVPTKSVLTERTVAAGSGSVKDTSLLSLTILFSDSNSTTSTDLLEEPELCEVASSSRSRSPSVVYDSVGEEEQFEVTPRITRSRAAAIDSSRSEASDYHAVVSQLLVQQRPETPTTPTGCFQRPVRIRRMRLSSRSRNSSENESGVNKGSPAKYAPSKSAPMNRLDSEKSPSIDSTLPLPKVVPSVKGNVSKKDSNTLSKKTRVGPNSASITHFQQPPLSQVFGSPVRRKIDVDEWVREGDGKYTREAVVMFEKIQEEEQRLRQQRRSEKGGIEWVNLGGQYKIRTWFSGNYPAEYSNLKTIYVCDGCFSYFSHEPSQIRHMTKCFYRYAPPGDEIYRDKKKDISVFEVRGTGDPMYCSNLCRLTMLWLENKVIFMDVEPFDFYILTDFFKGRFRPLGYFSRQRQFFTHNLSCFCVFPCYQRNGYGTFLVDLSYLLSRMSGLPGGPERPFSIQGSQVYNKYWCDKLLHLIYTKMLKLGWENMRLDIGELSKETGIREAEVLEALTGLCNCEMSRNNRSLNVRISEDAVTAIGKYIDERNRSRLLAREEFLERTFKERLKLYSAEANLS</sequence>
<evidence type="ECO:0000256" key="4">
    <source>
        <dbReference type="ARBA" id="ARBA00022679"/>
    </source>
</evidence>
<feature type="domain" description="MYST-type HAT" evidence="14">
    <location>
        <begin position="435"/>
        <end position="723"/>
    </location>
</feature>
<feature type="compositionally biased region" description="Polar residues" evidence="13">
    <location>
        <begin position="275"/>
        <end position="286"/>
    </location>
</feature>
<evidence type="ECO:0000256" key="3">
    <source>
        <dbReference type="ARBA" id="ARBA00013184"/>
    </source>
</evidence>
<dbReference type="OrthoDB" id="5862462at2759"/>
<dbReference type="GO" id="GO:0000785">
    <property type="term" value="C:chromatin"/>
    <property type="evidence" value="ECO:0007669"/>
    <property type="project" value="TreeGrafter"/>
</dbReference>
<dbReference type="SUPFAM" id="SSF55729">
    <property type="entry name" value="Acyl-CoA N-acyltransferases (Nat)"/>
    <property type="match status" value="1"/>
</dbReference>
<dbReference type="Gene3D" id="1.10.10.10">
    <property type="entry name" value="Winged helix-like DNA-binding domain superfamily/Winged helix DNA-binding domain"/>
    <property type="match status" value="1"/>
</dbReference>
<evidence type="ECO:0000313" key="15">
    <source>
        <dbReference type="EMBL" id="VDO42491.1"/>
    </source>
</evidence>
<dbReference type="EMBL" id="UZAF01017524">
    <property type="protein sequence ID" value="VDO42491.1"/>
    <property type="molecule type" value="Genomic_DNA"/>
</dbReference>
<proteinExistence type="inferred from homology"/>
<evidence type="ECO:0000313" key="17">
    <source>
        <dbReference type="WBParaSite" id="HPLM_0001129401-mRNA-1"/>
    </source>
</evidence>
<protein>
    <recommendedName>
        <fullName evidence="3 12">Histone acetyltransferase</fullName>
        <ecNumber evidence="3 12">2.3.1.48</ecNumber>
    </recommendedName>
</protein>
<dbReference type="GO" id="GO:0008270">
    <property type="term" value="F:zinc ion binding"/>
    <property type="evidence" value="ECO:0007669"/>
    <property type="project" value="UniProtKB-KW"/>
</dbReference>
<evidence type="ECO:0000256" key="12">
    <source>
        <dbReference type="RuleBase" id="RU361211"/>
    </source>
</evidence>
<evidence type="ECO:0000256" key="11">
    <source>
        <dbReference type="PIRSR" id="PIRSR602717-51"/>
    </source>
</evidence>
<dbReference type="EC" id="2.3.1.48" evidence="3 12"/>
<dbReference type="GO" id="GO:0006357">
    <property type="term" value="P:regulation of transcription by RNA polymerase II"/>
    <property type="evidence" value="ECO:0007669"/>
    <property type="project" value="TreeGrafter"/>
</dbReference>
<comment type="subcellular location">
    <subcellularLocation>
        <location evidence="1 12">Nucleus</location>
    </subcellularLocation>
</comment>
<dbReference type="Pfam" id="PF17772">
    <property type="entry name" value="zf-MYST"/>
    <property type="match status" value="1"/>
</dbReference>
<feature type="compositionally biased region" description="Low complexity" evidence="13">
    <location>
        <begin position="302"/>
        <end position="311"/>
    </location>
</feature>
<keyword evidence="10 12" id="KW-0539">Nucleus</keyword>
<evidence type="ECO:0000256" key="1">
    <source>
        <dbReference type="ARBA" id="ARBA00004123"/>
    </source>
</evidence>
<dbReference type="AlphaFoldDB" id="A0A0N4WJT0"/>
<dbReference type="Gene3D" id="3.40.630.30">
    <property type="match status" value="1"/>
</dbReference>
<dbReference type="Proteomes" id="UP000268014">
    <property type="component" value="Unassembled WGS sequence"/>
</dbReference>
<organism evidence="17">
    <name type="scientific">Haemonchus placei</name>
    <name type="common">Barber's pole worm</name>
    <dbReference type="NCBI Taxonomy" id="6290"/>
    <lineage>
        <taxon>Eukaryota</taxon>
        <taxon>Metazoa</taxon>
        <taxon>Ecdysozoa</taxon>
        <taxon>Nematoda</taxon>
        <taxon>Chromadorea</taxon>
        <taxon>Rhabditida</taxon>
        <taxon>Rhabditina</taxon>
        <taxon>Rhabditomorpha</taxon>
        <taxon>Strongyloidea</taxon>
        <taxon>Trichostrongylidae</taxon>
        <taxon>Haemonchus</taxon>
    </lineage>
</organism>
<keyword evidence="7" id="KW-0862">Zinc</keyword>
<name>A0A0N4WJT0_HAEPC</name>
<dbReference type="WBParaSite" id="HPLM_0001129401-mRNA-1">
    <property type="protein sequence ID" value="HPLM_0001129401-mRNA-1"/>
    <property type="gene ID" value="HPLM_0001129401"/>
</dbReference>
<dbReference type="STRING" id="6290.A0A0N4WJT0"/>
<reference evidence="17" key="1">
    <citation type="submission" date="2017-02" db="UniProtKB">
        <authorList>
            <consortium name="WormBaseParasite"/>
        </authorList>
    </citation>
    <scope>IDENTIFICATION</scope>
</reference>
<evidence type="ECO:0000256" key="5">
    <source>
        <dbReference type="ARBA" id="ARBA00022723"/>
    </source>
</evidence>
<evidence type="ECO:0000256" key="13">
    <source>
        <dbReference type="SAM" id="MobiDB-lite"/>
    </source>
</evidence>
<evidence type="ECO:0000313" key="16">
    <source>
        <dbReference type="Proteomes" id="UP000268014"/>
    </source>
</evidence>
<comment type="similarity">
    <text evidence="2 12">Belongs to the MYST (SAS/MOZ) family.</text>
</comment>
<dbReference type="InterPro" id="IPR040706">
    <property type="entry name" value="Zf-MYST"/>
</dbReference>
<dbReference type="GO" id="GO:0003712">
    <property type="term" value="F:transcription coregulator activity"/>
    <property type="evidence" value="ECO:0007669"/>
    <property type="project" value="TreeGrafter"/>
</dbReference>
<keyword evidence="6" id="KW-0863">Zinc-finger</keyword>
<feature type="region of interest" description="Disordered" evidence="13">
    <location>
        <begin position="275"/>
        <end position="380"/>
    </location>
</feature>
<evidence type="ECO:0000259" key="14">
    <source>
        <dbReference type="PROSITE" id="PS51726"/>
    </source>
</evidence>
<dbReference type="PANTHER" id="PTHR10615:SF161">
    <property type="entry name" value="HISTONE ACETYLTRANSFERASE KAT7"/>
    <property type="match status" value="1"/>
</dbReference>
<evidence type="ECO:0000256" key="10">
    <source>
        <dbReference type="ARBA" id="ARBA00023242"/>
    </source>
</evidence>
<dbReference type="InterPro" id="IPR002717">
    <property type="entry name" value="HAT_MYST-type"/>
</dbReference>
<dbReference type="PANTHER" id="PTHR10615">
    <property type="entry name" value="HISTONE ACETYLTRANSFERASE"/>
    <property type="match status" value="1"/>
</dbReference>
<accession>A0A0N4WJT0</accession>
<keyword evidence="5" id="KW-0479">Metal-binding</keyword>
<evidence type="ECO:0000256" key="7">
    <source>
        <dbReference type="ARBA" id="ARBA00022833"/>
    </source>
</evidence>
<keyword evidence="8" id="KW-0156">Chromatin regulator</keyword>
<dbReference type="GO" id="GO:0003682">
    <property type="term" value="F:chromatin binding"/>
    <property type="evidence" value="ECO:0007669"/>
    <property type="project" value="TreeGrafter"/>
</dbReference>
<reference evidence="15 16" key="2">
    <citation type="submission" date="2018-11" db="EMBL/GenBank/DDBJ databases">
        <authorList>
            <consortium name="Pathogen Informatics"/>
        </authorList>
    </citation>
    <scope>NUCLEOTIDE SEQUENCE [LARGE SCALE GENOMIC DNA]</scope>
    <source>
        <strain evidence="15 16">MHpl1</strain>
    </source>
</reference>
<comment type="catalytic activity">
    <reaction evidence="12">
        <text>L-lysyl-[protein] + acetyl-CoA = N(6)-acetyl-L-lysyl-[protein] + CoA + H(+)</text>
        <dbReference type="Rhea" id="RHEA:45948"/>
        <dbReference type="Rhea" id="RHEA-COMP:9752"/>
        <dbReference type="Rhea" id="RHEA-COMP:10731"/>
        <dbReference type="ChEBI" id="CHEBI:15378"/>
        <dbReference type="ChEBI" id="CHEBI:29969"/>
        <dbReference type="ChEBI" id="CHEBI:57287"/>
        <dbReference type="ChEBI" id="CHEBI:57288"/>
        <dbReference type="ChEBI" id="CHEBI:61930"/>
        <dbReference type="EC" id="2.3.1.48"/>
    </reaction>
</comment>
<feature type="active site" description="Proton donor/acceptor" evidence="11">
    <location>
        <position position="614"/>
    </location>
</feature>
<dbReference type="Pfam" id="PF01853">
    <property type="entry name" value="MOZ_SAS"/>
    <property type="match status" value="1"/>
</dbReference>
<dbReference type="InterPro" id="IPR050603">
    <property type="entry name" value="MYST_HAT"/>
</dbReference>
<dbReference type="GO" id="GO:0004402">
    <property type="term" value="F:histone acetyltransferase activity"/>
    <property type="evidence" value="ECO:0007669"/>
    <property type="project" value="InterPro"/>
</dbReference>
<evidence type="ECO:0000256" key="9">
    <source>
        <dbReference type="ARBA" id="ARBA00022990"/>
    </source>
</evidence>
<keyword evidence="16" id="KW-1185">Reference proteome</keyword>
<dbReference type="PROSITE" id="PS51726">
    <property type="entry name" value="MYST_HAT"/>
    <property type="match status" value="1"/>
</dbReference>
<dbReference type="GO" id="GO:0005634">
    <property type="term" value="C:nucleus"/>
    <property type="evidence" value="ECO:0007669"/>
    <property type="project" value="UniProtKB-SubCell"/>
</dbReference>
<gene>
    <name evidence="15" type="ORF">HPLM_LOCUS11286</name>
</gene>
<keyword evidence="4" id="KW-0808">Transferase</keyword>
<evidence type="ECO:0000256" key="6">
    <source>
        <dbReference type="ARBA" id="ARBA00022771"/>
    </source>
</evidence>
<dbReference type="InterPro" id="IPR016181">
    <property type="entry name" value="Acyl_CoA_acyltransferase"/>
</dbReference>
<evidence type="ECO:0000256" key="8">
    <source>
        <dbReference type="ARBA" id="ARBA00022853"/>
    </source>
</evidence>
<dbReference type="Gene3D" id="3.30.60.60">
    <property type="entry name" value="N-acetyl transferase-like"/>
    <property type="match status" value="1"/>
</dbReference>
<evidence type="ECO:0000256" key="2">
    <source>
        <dbReference type="ARBA" id="ARBA00010107"/>
    </source>
</evidence>